<feature type="transmembrane region" description="Helical" evidence="1">
    <location>
        <begin position="12"/>
        <end position="29"/>
    </location>
</feature>
<organism evidence="2 3">
    <name type="scientific">candidate division WWE3 bacterium RBG_19FT_COMBO_53_11</name>
    <dbReference type="NCBI Taxonomy" id="1802613"/>
    <lineage>
        <taxon>Bacteria</taxon>
        <taxon>Katanobacteria</taxon>
    </lineage>
</organism>
<sequence length="86" mass="8941">MFPLGGSPLAAALWGVASVAFALYVWATMVSRRDAFGFSGYYYRMAVHALIGAGVLVGLLIFVFSFPMGTATGADASISAASQLMP</sequence>
<gene>
    <name evidence="2" type="ORF">A2V54_03195</name>
</gene>
<dbReference type="AlphaFoldDB" id="A0A1F4UHG5"/>
<keyword evidence="1" id="KW-1133">Transmembrane helix</keyword>
<feature type="transmembrane region" description="Helical" evidence="1">
    <location>
        <begin position="41"/>
        <end position="64"/>
    </location>
</feature>
<accession>A0A1F4UHG5</accession>
<name>A0A1F4UHG5_UNCKA</name>
<keyword evidence="1" id="KW-0472">Membrane</keyword>
<reference evidence="2 3" key="1">
    <citation type="journal article" date="2016" name="Nat. Commun.">
        <title>Thousands of microbial genomes shed light on interconnected biogeochemical processes in an aquifer system.</title>
        <authorList>
            <person name="Anantharaman K."/>
            <person name="Brown C.T."/>
            <person name="Hug L.A."/>
            <person name="Sharon I."/>
            <person name="Castelle C.J."/>
            <person name="Probst A.J."/>
            <person name="Thomas B.C."/>
            <person name="Singh A."/>
            <person name="Wilkins M.J."/>
            <person name="Karaoz U."/>
            <person name="Brodie E.L."/>
            <person name="Williams K.H."/>
            <person name="Hubbard S.S."/>
            <person name="Banfield J.F."/>
        </authorList>
    </citation>
    <scope>NUCLEOTIDE SEQUENCE [LARGE SCALE GENOMIC DNA]</scope>
</reference>
<keyword evidence="1" id="KW-0812">Transmembrane</keyword>
<evidence type="ECO:0000313" key="3">
    <source>
        <dbReference type="Proteomes" id="UP000176583"/>
    </source>
</evidence>
<dbReference type="Proteomes" id="UP000176583">
    <property type="component" value="Unassembled WGS sequence"/>
</dbReference>
<evidence type="ECO:0000256" key="1">
    <source>
        <dbReference type="SAM" id="Phobius"/>
    </source>
</evidence>
<evidence type="ECO:0000313" key="2">
    <source>
        <dbReference type="EMBL" id="OGC44359.1"/>
    </source>
</evidence>
<protein>
    <submittedName>
        <fullName evidence="2">Uncharacterized protein</fullName>
    </submittedName>
</protein>
<comment type="caution">
    <text evidence="2">The sequence shown here is derived from an EMBL/GenBank/DDBJ whole genome shotgun (WGS) entry which is preliminary data.</text>
</comment>
<dbReference type="EMBL" id="MEUW01000021">
    <property type="protein sequence ID" value="OGC44359.1"/>
    <property type="molecule type" value="Genomic_DNA"/>
</dbReference>
<proteinExistence type="predicted"/>